<comment type="caution">
    <text evidence="4">The sequence shown here is derived from an EMBL/GenBank/DDBJ whole genome shotgun (WGS) entry which is preliminary data.</text>
</comment>
<feature type="transmembrane region" description="Helical" evidence="2">
    <location>
        <begin position="333"/>
        <end position="352"/>
    </location>
</feature>
<name>A0ABU7X3X2_9ACTN</name>
<feature type="transmembrane region" description="Helical" evidence="2">
    <location>
        <begin position="228"/>
        <end position="246"/>
    </location>
</feature>
<dbReference type="Gene3D" id="3.10.20.90">
    <property type="entry name" value="Phosphatidylinositol 3-kinase Catalytic Subunit, Chain A, domain 1"/>
    <property type="match status" value="1"/>
</dbReference>
<keyword evidence="2" id="KW-0812">Transmembrane</keyword>
<feature type="domain" description="EccD-like transmembrane" evidence="3">
    <location>
        <begin position="147"/>
        <end position="472"/>
    </location>
</feature>
<dbReference type="EMBL" id="JAVFKM010000027">
    <property type="protein sequence ID" value="MEF3118467.1"/>
    <property type="molecule type" value="Genomic_DNA"/>
</dbReference>
<feature type="transmembrane region" description="Helical" evidence="2">
    <location>
        <begin position="447"/>
        <end position="471"/>
    </location>
</feature>
<feature type="transmembrane region" description="Helical" evidence="2">
    <location>
        <begin position="205"/>
        <end position="222"/>
    </location>
</feature>
<feature type="transmembrane region" description="Helical" evidence="2">
    <location>
        <begin position="148"/>
        <end position="166"/>
    </location>
</feature>
<accession>A0ABU7X3X2</accession>
<proteinExistence type="predicted"/>
<protein>
    <submittedName>
        <fullName evidence="4">EsaB/YukD family protein</fullName>
    </submittedName>
</protein>
<keyword evidence="5" id="KW-1185">Reference proteome</keyword>
<evidence type="ECO:0000259" key="3">
    <source>
        <dbReference type="Pfam" id="PF19053"/>
    </source>
</evidence>
<evidence type="ECO:0000256" key="1">
    <source>
        <dbReference type="SAM" id="MobiDB-lite"/>
    </source>
</evidence>
<sequence length="478" mass="47305">MVNAEAGQRVTLRRLVLAGERRRVDLVVPAHEPIGALLPEILRAAGDRAAHEPPTCRLVTAGGAVLARSETLASANVADGSVVRLVREHGAPEIPAGRGAVGETAGGQDGRDERGGRFGHGGDGGHEGRDDRGDRGGYVRQWDERSRTGAAVVAAVLLTVVVGVFAGDRYGLDRAALWLGLAAVAAAGAGAAAGLLLARKATATALLLVGGTLGVSASWGATPDGAPRLAAAGLTVAAVLALLGLCTGLGRGGLVGAAAVAAAAGAWAIGLAVADPARTGVVLGVVSVLVLGHLPRLALASAGLTRLDDCHSGGVPVSRHRAAAALGATHRGLTLAAVTTAGSAGAAGVLAVSGTGDGAGTADGWTVAVALLLSVVLFSRARAYPLVLEVVALLVAGAAVCVRLVLLWGSDGGNPAAALTVLCLLAVLPLAALAVRPPEHVRLRLRHLVNVVESVSVVALIPVALGALGVYGGLPDMF</sequence>
<feature type="transmembrane region" description="Helical" evidence="2">
    <location>
        <begin position="416"/>
        <end position="435"/>
    </location>
</feature>
<evidence type="ECO:0000256" key="2">
    <source>
        <dbReference type="SAM" id="Phobius"/>
    </source>
</evidence>
<organism evidence="4 5">
    <name type="scientific">Streptomyces chrestomyceticus</name>
    <dbReference type="NCBI Taxonomy" id="68185"/>
    <lineage>
        <taxon>Bacteria</taxon>
        <taxon>Bacillati</taxon>
        <taxon>Actinomycetota</taxon>
        <taxon>Actinomycetes</taxon>
        <taxon>Kitasatosporales</taxon>
        <taxon>Streptomycetaceae</taxon>
        <taxon>Streptomyces</taxon>
    </lineage>
</organism>
<feature type="transmembrane region" description="Helical" evidence="2">
    <location>
        <begin position="280"/>
        <end position="299"/>
    </location>
</feature>
<keyword evidence="2" id="KW-1133">Transmembrane helix</keyword>
<keyword evidence="2" id="KW-0472">Membrane</keyword>
<dbReference type="RefSeq" id="WP_331789528.1">
    <property type="nucleotide sequence ID" value="NZ_JAVFKM010000027.1"/>
</dbReference>
<feature type="transmembrane region" description="Helical" evidence="2">
    <location>
        <begin position="358"/>
        <end position="378"/>
    </location>
</feature>
<feature type="transmembrane region" description="Helical" evidence="2">
    <location>
        <begin position="178"/>
        <end position="198"/>
    </location>
</feature>
<dbReference type="InterPro" id="IPR044049">
    <property type="entry name" value="EccD_transm"/>
</dbReference>
<feature type="transmembrane region" description="Helical" evidence="2">
    <location>
        <begin position="253"/>
        <end position="274"/>
    </location>
</feature>
<reference evidence="4 5" key="1">
    <citation type="submission" date="2023-08" db="EMBL/GenBank/DDBJ databases">
        <authorList>
            <person name="Sharma P."/>
            <person name="Verma V."/>
            <person name="Mohan M.K."/>
            <person name="Dubey A.K."/>
        </authorList>
    </citation>
    <scope>NUCLEOTIDE SEQUENCE [LARGE SCALE GENOMIC DNA]</scope>
    <source>
        <strain evidence="4 5">ADP4</strain>
    </source>
</reference>
<gene>
    <name evidence="4" type="ORF">RB636_35490</name>
</gene>
<evidence type="ECO:0000313" key="5">
    <source>
        <dbReference type="Proteomes" id="UP001348265"/>
    </source>
</evidence>
<dbReference type="Proteomes" id="UP001348265">
    <property type="component" value="Unassembled WGS sequence"/>
</dbReference>
<dbReference type="Pfam" id="PF08817">
    <property type="entry name" value="YukD"/>
    <property type="match status" value="1"/>
</dbReference>
<evidence type="ECO:0000313" key="4">
    <source>
        <dbReference type="EMBL" id="MEF3118467.1"/>
    </source>
</evidence>
<dbReference type="InterPro" id="IPR024962">
    <property type="entry name" value="YukD-like"/>
</dbReference>
<feature type="transmembrane region" description="Helical" evidence="2">
    <location>
        <begin position="390"/>
        <end position="410"/>
    </location>
</feature>
<feature type="region of interest" description="Disordered" evidence="1">
    <location>
        <begin position="93"/>
        <end position="137"/>
    </location>
</feature>
<dbReference type="Pfam" id="PF19053">
    <property type="entry name" value="EccD"/>
    <property type="match status" value="1"/>
</dbReference>
<feature type="compositionally biased region" description="Basic and acidic residues" evidence="1">
    <location>
        <begin position="123"/>
        <end position="137"/>
    </location>
</feature>